<feature type="compositionally biased region" description="Basic and acidic residues" evidence="1">
    <location>
        <begin position="210"/>
        <end position="225"/>
    </location>
</feature>
<organism evidence="2 3">
    <name type="scientific">Symbiodinium pilosum</name>
    <name type="common">Dinoflagellate</name>
    <dbReference type="NCBI Taxonomy" id="2952"/>
    <lineage>
        <taxon>Eukaryota</taxon>
        <taxon>Sar</taxon>
        <taxon>Alveolata</taxon>
        <taxon>Dinophyceae</taxon>
        <taxon>Suessiales</taxon>
        <taxon>Symbiodiniaceae</taxon>
        <taxon>Symbiodinium</taxon>
    </lineage>
</organism>
<evidence type="ECO:0000256" key="1">
    <source>
        <dbReference type="SAM" id="MobiDB-lite"/>
    </source>
</evidence>
<evidence type="ECO:0000313" key="3">
    <source>
        <dbReference type="Proteomes" id="UP000649617"/>
    </source>
</evidence>
<dbReference type="Proteomes" id="UP000649617">
    <property type="component" value="Unassembled WGS sequence"/>
</dbReference>
<feature type="region of interest" description="Disordered" evidence="1">
    <location>
        <begin position="198"/>
        <end position="246"/>
    </location>
</feature>
<dbReference type="AlphaFoldDB" id="A0A812YMT5"/>
<dbReference type="OrthoDB" id="10583173at2759"/>
<sequence length="276" mass="31008">MAVCLCCQMTEKLPQAQVESIQAKMSSERMTADSYWFTDLRDPASGPQTEDKECAVLQKHQQHDIPSCAERRTEVEEHPLLADQFIAAPAVLPESVPHPEPRIDDSQKATGGIKLTFKRPNGIQEDVRFYSSPLCVRFSKSLPLVVTAVGMDYAGSRAVNTSWTLTHVDDEAVHRYYEDAADQVRLAIKSLPARRLCLEGGPEPATSEPGHPEPARRRSRSEPSRRSSRRRSQTRRTSISDKRGTIDIMQLPKSKMISIETSLLCFDQTNRGQYLI</sequence>
<gene>
    <name evidence="2" type="ORF">SPIL2461_LOCUS23343</name>
</gene>
<accession>A0A812YMT5</accession>
<evidence type="ECO:0000313" key="2">
    <source>
        <dbReference type="EMBL" id="CAE7783920.1"/>
    </source>
</evidence>
<comment type="caution">
    <text evidence="2">The sequence shown here is derived from an EMBL/GenBank/DDBJ whole genome shotgun (WGS) entry which is preliminary data.</text>
</comment>
<keyword evidence="3" id="KW-1185">Reference proteome</keyword>
<protein>
    <submittedName>
        <fullName evidence="2">Uncharacterized protein</fullName>
    </submittedName>
</protein>
<proteinExistence type="predicted"/>
<dbReference type="EMBL" id="CAJNIZ010048181">
    <property type="protein sequence ID" value="CAE7783920.1"/>
    <property type="molecule type" value="Genomic_DNA"/>
</dbReference>
<reference evidence="2" key="1">
    <citation type="submission" date="2021-02" db="EMBL/GenBank/DDBJ databases">
        <authorList>
            <person name="Dougan E. K."/>
            <person name="Rhodes N."/>
            <person name="Thang M."/>
            <person name="Chan C."/>
        </authorList>
    </citation>
    <scope>NUCLEOTIDE SEQUENCE</scope>
</reference>
<name>A0A812YMT5_SYMPI</name>